<evidence type="ECO:0000259" key="5">
    <source>
        <dbReference type="PROSITE" id="PS52035"/>
    </source>
</evidence>
<comment type="cofactor">
    <cofactor evidence="1">
        <name>Zn(2+)</name>
        <dbReference type="ChEBI" id="CHEBI:29105"/>
    </cofactor>
</comment>
<dbReference type="EMBL" id="MU069498">
    <property type="protein sequence ID" value="KAF5841003.1"/>
    <property type="molecule type" value="Genomic_DNA"/>
</dbReference>
<dbReference type="PANTHER" id="PTHR12756">
    <property type="entry name" value="CYTOSOLIC CARBOXYPEPTIDASE"/>
    <property type="match status" value="1"/>
</dbReference>
<evidence type="ECO:0000256" key="3">
    <source>
        <dbReference type="PROSITE-ProRule" id="PRU01379"/>
    </source>
</evidence>
<dbReference type="Proteomes" id="UP000815325">
    <property type="component" value="Unassembled WGS sequence"/>
</dbReference>
<organism evidence="6 7">
    <name type="scientific">Dunaliella salina</name>
    <name type="common">Green alga</name>
    <name type="synonym">Protococcus salinus</name>
    <dbReference type="NCBI Taxonomy" id="3046"/>
    <lineage>
        <taxon>Eukaryota</taxon>
        <taxon>Viridiplantae</taxon>
        <taxon>Chlorophyta</taxon>
        <taxon>core chlorophytes</taxon>
        <taxon>Chlorophyceae</taxon>
        <taxon>CS clade</taxon>
        <taxon>Chlamydomonadales</taxon>
        <taxon>Dunaliellaceae</taxon>
        <taxon>Dunaliella</taxon>
    </lineage>
</organism>
<evidence type="ECO:0000256" key="1">
    <source>
        <dbReference type="ARBA" id="ARBA00001947"/>
    </source>
</evidence>
<evidence type="ECO:0000313" key="7">
    <source>
        <dbReference type="Proteomes" id="UP000815325"/>
    </source>
</evidence>
<sequence>MWQDVRWIMNTQVVLFSDFHGHSRKPNIFSYGCGKKPNGGKDWAPVWPGSPVPGSVGGLQDIPVRFQGRLLPLLMQYSAPDLFSYQYCTVKVQKSKAGTSRVVVFRELGLTNSFTLEASIAGPNMGRDAGHHFSTKHLESMGAALASALADYWDPLSYGIPELINELEALHAVNGDLEQNQPDAEDSTDSDDEPSSDEAEALADMRGQKQGKSARVRRGPTKSQLKTLSREYAERAAAGLMDVLSNCTAQQQPQQQLQLQQQQLYQPQHLPHPQQQEQQQQLQPPYHKRTPMVTFANSAVASSQPQQATQVLYPPEPLLGGELQEVAPPPLLPHLQGSLYQPAVGQHQPHLPAPGKLSLPAQIQGPAMALRPTPRDLANPQIHHPIQQVQHQQQHPHQLHPHSYLVQQHYLQQQQHLQAVRAQADIEYFRSMEHLRARGIYRGDTMSWANAPGRLSSTNVSLNIQQAEREREVARQKESLEGWDSIFNVGPELHPGLGGHKDCKGPR</sequence>
<dbReference type="SUPFAM" id="SSF53187">
    <property type="entry name" value="Zn-dependent exopeptidases"/>
    <property type="match status" value="1"/>
</dbReference>
<evidence type="ECO:0000256" key="4">
    <source>
        <dbReference type="SAM" id="MobiDB-lite"/>
    </source>
</evidence>
<gene>
    <name evidence="6" type="ORF">DUNSADRAFT_14859</name>
</gene>
<dbReference type="PANTHER" id="PTHR12756:SF45">
    <property type="entry name" value="CYTOSOLIC CARBOXYPEPTIDASE NNA1"/>
    <property type="match status" value="1"/>
</dbReference>
<comment type="caution">
    <text evidence="6">The sequence shown here is derived from an EMBL/GenBank/DDBJ whole genome shotgun (WGS) entry which is preliminary data.</text>
</comment>
<dbReference type="InterPro" id="IPR050821">
    <property type="entry name" value="Cytosolic_carboxypeptidase"/>
</dbReference>
<feature type="compositionally biased region" description="Acidic residues" evidence="4">
    <location>
        <begin position="183"/>
        <end position="201"/>
    </location>
</feature>
<evidence type="ECO:0000256" key="2">
    <source>
        <dbReference type="ARBA" id="ARBA00005988"/>
    </source>
</evidence>
<accession>A0ABQ7H2H3</accession>
<comment type="similarity">
    <text evidence="2 3">Belongs to the peptidase M14 family.</text>
</comment>
<feature type="region of interest" description="Disordered" evidence="4">
    <location>
        <begin position="178"/>
        <end position="227"/>
    </location>
</feature>
<dbReference type="InterPro" id="IPR000834">
    <property type="entry name" value="Peptidase_M14"/>
</dbReference>
<evidence type="ECO:0000313" key="6">
    <source>
        <dbReference type="EMBL" id="KAF5841003.1"/>
    </source>
</evidence>
<dbReference type="Gene3D" id="3.40.630.10">
    <property type="entry name" value="Zn peptidases"/>
    <property type="match status" value="1"/>
</dbReference>
<reference evidence="6" key="1">
    <citation type="submission" date="2017-08" db="EMBL/GenBank/DDBJ databases">
        <authorList>
            <person name="Polle J.E."/>
            <person name="Barry K."/>
            <person name="Cushman J."/>
            <person name="Schmutz J."/>
            <person name="Tran D."/>
            <person name="Hathwaick L.T."/>
            <person name="Yim W.C."/>
            <person name="Jenkins J."/>
            <person name="Mckie-Krisberg Z.M."/>
            <person name="Prochnik S."/>
            <person name="Lindquist E."/>
            <person name="Dockter R.B."/>
            <person name="Adam C."/>
            <person name="Molina H."/>
            <person name="Bunkerborg J."/>
            <person name="Jin E."/>
            <person name="Buchheim M."/>
            <person name="Magnuson J."/>
        </authorList>
    </citation>
    <scope>NUCLEOTIDE SEQUENCE</scope>
    <source>
        <strain evidence="6">CCAP 19/18</strain>
    </source>
</reference>
<feature type="active site" description="Proton donor/acceptor" evidence="3">
    <location>
        <position position="117"/>
    </location>
</feature>
<keyword evidence="7" id="KW-1185">Reference proteome</keyword>
<proteinExistence type="inferred from homology"/>
<feature type="domain" description="Peptidase M14" evidence="5">
    <location>
        <begin position="1"/>
        <end position="153"/>
    </location>
</feature>
<dbReference type="PROSITE" id="PS52035">
    <property type="entry name" value="PEPTIDASE_M14"/>
    <property type="match status" value="1"/>
</dbReference>
<name>A0ABQ7H2H3_DUNSA</name>
<protein>
    <recommendedName>
        <fullName evidence="5">Peptidase M14 domain-containing protein</fullName>
    </recommendedName>
</protein>